<dbReference type="SUPFAM" id="SSF52540">
    <property type="entry name" value="P-loop containing nucleoside triphosphate hydrolases"/>
    <property type="match status" value="1"/>
</dbReference>
<comment type="caution">
    <text evidence="6">The sequence shown here is derived from an EMBL/GenBank/DDBJ whole genome shotgun (WGS) entry which is preliminary data.</text>
</comment>
<dbReference type="Proteomes" id="UP000722485">
    <property type="component" value="Unassembled WGS sequence"/>
</dbReference>
<dbReference type="Pfam" id="PF24676">
    <property type="entry name" value="DUF7656"/>
    <property type="match status" value="1"/>
</dbReference>
<evidence type="ECO:0000313" key="7">
    <source>
        <dbReference type="Proteomes" id="UP000722485"/>
    </source>
</evidence>
<dbReference type="InterPro" id="IPR056073">
    <property type="entry name" value="DUF7656"/>
</dbReference>
<dbReference type="OrthoDB" id="8954335at2759"/>
<dbReference type="InterPro" id="IPR027417">
    <property type="entry name" value="P-loop_NTPase"/>
</dbReference>
<dbReference type="InterPro" id="IPR058519">
    <property type="entry name" value="DUF8206"/>
</dbReference>
<dbReference type="Pfam" id="PF26633">
    <property type="entry name" value="DUF8206"/>
    <property type="match status" value="1"/>
</dbReference>
<proteinExistence type="predicted"/>
<dbReference type="AlphaFoldDB" id="A0A9P5LLJ9"/>
<evidence type="ECO:0000256" key="2">
    <source>
        <dbReference type="SAM" id="MobiDB-lite"/>
    </source>
</evidence>
<feature type="region of interest" description="Disordered" evidence="2">
    <location>
        <begin position="1003"/>
        <end position="1024"/>
    </location>
</feature>
<dbReference type="InterPro" id="IPR056072">
    <property type="entry name" value="SNTX_MACPF/CDC-like_dom"/>
</dbReference>
<evidence type="ECO:0000259" key="5">
    <source>
        <dbReference type="Pfam" id="PF26633"/>
    </source>
</evidence>
<feature type="domain" description="SNTX MACPF/CDC-like" evidence="3">
    <location>
        <begin position="7"/>
        <end position="283"/>
    </location>
</feature>
<dbReference type="EMBL" id="JAANBB010000017">
    <property type="protein sequence ID" value="KAF7555747.1"/>
    <property type="molecule type" value="Genomic_DNA"/>
</dbReference>
<dbReference type="PANTHER" id="PTHR32046">
    <property type="entry name" value="G DOMAIN-CONTAINING PROTEIN"/>
    <property type="match status" value="1"/>
</dbReference>
<keyword evidence="1" id="KW-0175">Coiled coil</keyword>
<protein>
    <recommendedName>
        <fullName evidence="8">G domain-containing protein</fullName>
    </recommendedName>
</protein>
<sequence length="1167" mass="132933">MAEHSESRPALGLAVTLGALYDARSEKVLGQSLLNAGILPPELVVEQDLPRQTYHHTTTDCLEEKFHNLDISAELGVSILCGMLTSSWGAKYLSQRKSSDRLQEASAVCTLRTKSEILQLGEALKPHLNMDLFTTTEATHVVWQIEWGAQVVVMAKREVRDESSNFNLSERMAINPQGTQDSPGALSSKSIASRIIRCIGQPDLSAEGTSQADLKSISTSFDFELIAEGVGNESIPRDFEGVSEFVRAIPSHVSTVNGGKGVPITIHLLPLTELAKLFRMDVAHNHLVQRLDKNAVDRALERLIELETVVRSLSSYFDLLEQHTFCVPNSQIKRARKYKRRAEEDEADFKKGLRTTIVGFRSGSIEMGVFYDLLDQISTEDDARELDKYRSITDEYVGKIAFANAVKAKGAMYLKHASDELDNAIIQNDTDDLYILYFSEAMRKESTWSRNRQVLLDLLDDPPPNSRVIIVDFDRDTSRSFEPSLKEPCIEHRRGGKVIVSDVAKELEELQDMDLVRCNDDQFSERLTIHPPPGRRTLRTFCPGSHCSGRPKSAWSCPKCRELVAYGYEDQYIYCYCRRYLASHAAFKCRHKEHGNKFVKYENDADLRNQLENLDPDEVYNILLLGKSGVGKSMFINSFSMYNQFATLDEAIADPEPMEPIIPFSFSWQDANTNDHYLAYGNESSGEKFSNKGESATKRTMLYHFPIKGKTFRFIDTPGILDTGGLNQDRLNMKDVFHTLKAIDKLSAVLFLLQPNETRMDDSFKFCITELLNHLHQDAAYNIMFGFTNAFGTNFTLGATAVTLDQMLRDLQDPIARRQDNQFFFDAGGYKFLAHYKKTGEMWLHKNQYDFMWEESVKQSDKLMLAVMRLPPHDLRKTLRLNQARVFLDAMAKPLTHFLATMEKSKRDLDRAKQELDEIEVKGQNLQAELAKVRDADGKMRTNYHIICHENCNVDAPDEIAGHLALKRCNPFWRFPSFSTGNDCYQCQHNWKEHMRISYEMRDEEREMDDPNTTSKIESNEKARQKIQEKSQEYAKIKMAIEGGQRQIYETRAQIGVYLQTNSIGGVYSDGSLSHYAIRILMAKREGQHDMAAQLVGQRMTYEATLKSLREAVEQGTVECPSEDAVESAIMKLEEMPIFGSFLRECIEEDRIMLDVERHVYIGLFLC</sequence>
<feature type="domain" description="DUF8206" evidence="5">
    <location>
        <begin position="934"/>
        <end position="1000"/>
    </location>
</feature>
<accession>A0A9P5LLJ9</accession>
<reference evidence="6" key="1">
    <citation type="submission" date="2020-03" db="EMBL/GenBank/DDBJ databases">
        <title>Draft Genome Sequence of Cylindrodendrum hubeiense.</title>
        <authorList>
            <person name="Buettner E."/>
            <person name="Kellner H."/>
        </authorList>
    </citation>
    <scope>NUCLEOTIDE SEQUENCE</scope>
    <source>
        <strain evidence="6">IHI 201604</strain>
    </source>
</reference>
<evidence type="ECO:0008006" key="8">
    <source>
        <dbReference type="Google" id="ProtNLM"/>
    </source>
</evidence>
<evidence type="ECO:0000313" key="6">
    <source>
        <dbReference type="EMBL" id="KAF7555747.1"/>
    </source>
</evidence>
<gene>
    <name evidence="6" type="ORF">G7Z17_g1935</name>
</gene>
<organism evidence="6 7">
    <name type="scientific">Cylindrodendrum hubeiense</name>
    <dbReference type="NCBI Taxonomy" id="595255"/>
    <lineage>
        <taxon>Eukaryota</taxon>
        <taxon>Fungi</taxon>
        <taxon>Dikarya</taxon>
        <taxon>Ascomycota</taxon>
        <taxon>Pezizomycotina</taxon>
        <taxon>Sordariomycetes</taxon>
        <taxon>Hypocreomycetidae</taxon>
        <taxon>Hypocreales</taxon>
        <taxon>Nectriaceae</taxon>
        <taxon>Cylindrodendrum</taxon>
    </lineage>
</organism>
<dbReference type="Pfam" id="PF24674">
    <property type="entry name" value="MACPF_SNTX"/>
    <property type="match status" value="1"/>
</dbReference>
<evidence type="ECO:0000259" key="4">
    <source>
        <dbReference type="Pfam" id="PF24676"/>
    </source>
</evidence>
<dbReference type="Gene3D" id="3.40.50.300">
    <property type="entry name" value="P-loop containing nucleotide triphosphate hydrolases"/>
    <property type="match status" value="1"/>
</dbReference>
<evidence type="ECO:0000256" key="1">
    <source>
        <dbReference type="SAM" id="Coils"/>
    </source>
</evidence>
<evidence type="ECO:0000259" key="3">
    <source>
        <dbReference type="Pfam" id="PF24674"/>
    </source>
</evidence>
<name>A0A9P5LLJ9_9HYPO</name>
<feature type="domain" description="DUF7656" evidence="4">
    <location>
        <begin position="406"/>
        <end position="506"/>
    </location>
</feature>
<feature type="coiled-coil region" evidence="1">
    <location>
        <begin position="895"/>
        <end position="936"/>
    </location>
</feature>
<dbReference type="PANTHER" id="PTHR32046:SF11">
    <property type="entry name" value="IMMUNE-ASSOCIATED NUCLEOTIDE-BINDING PROTEIN 10-LIKE"/>
    <property type="match status" value="1"/>
</dbReference>
<keyword evidence="7" id="KW-1185">Reference proteome</keyword>